<accession>A0A1Z3HV59</accession>
<name>A0A1Z3HV59_9CYAN</name>
<evidence type="ECO:0000313" key="2">
    <source>
        <dbReference type="EMBL" id="ASC74173.1"/>
    </source>
</evidence>
<keyword evidence="1" id="KW-1133">Transmembrane helix</keyword>
<evidence type="ECO:0000313" key="3">
    <source>
        <dbReference type="Proteomes" id="UP000191901"/>
    </source>
</evidence>
<dbReference type="EMBL" id="CP021983">
    <property type="protein sequence ID" value="ASC74173.1"/>
    <property type="molecule type" value="Genomic_DNA"/>
</dbReference>
<keyword evidence="1" id="KW-0812">Transmembrane</keyword>
<keyword evidence="1" id="KW-0472">Membrane</keyword>
<proteinExistence type="predicted"/>
<dbReference type="KEGG" id="hhg:XM38_051480"/>
<feature type="transmembrane region" description="Helical" evidence="1">
    <location>
        <begin position="12"/>
        <end position="29"/>
    </location>
</feature>
<evidence type="ECO:0000256" key="1">
    <source>
        <dbReference type="SAM" id="Phobius"/>
    </source>
</evidence>
<organism evidence="2 3">
    <name type="scientific">Halomicronema hongdechloris C2206</name>
    <dbReference type="NCBI Taxonomy" id="1641165"/>
    <lineage>
        <taxon>Bacteria</taxon>
        <taxon>Bacillati</taxon>
        <taxon>Cyanobacteriota</taxon>
        <taxon>Cyanophyceae</taxon>
        <taxon>Nodosilineales</taxon>
        <taxon>Nodosilineaceae</taxon>
        <taxon>Halomicronema</taxon>
    </lineage>
</organism>
<reference evidence="2 3" key="1">
    <citation type="journal article" date="2016" name="Biochim. Biophys. Acta">
        <title>Characterization of red-shifted phycobilisomes isolated from the chlorophyll f-containing cyanobacterium Halomicronema hongdechloris.</title>
        <authorList>
            <person name="Li Y."/>
            <person name="Lin Y."/>
            <person name="Garvey C.J."/>
            <person name="Birch D."/>
            <person name="Corkery R.W."/>
            <person name="Loughlin P.C."/>
            <person name="Scheer H."/>
            <person name="Willows R.D."/>
            <person name="Chen M."/>
        </authorList>
    </citation>
    <scope>NUCLEOTIDE SEQUENCE [LARGE SCALE GENOMIC DNA]</scope>
    <source>
        <strain evidence="2 3">C2206</strain>
    </source>
</reference>
<sequence>MDVVHRQPRSLNLVTILSLPGLLPLIIAICDRNPVIAVAAAMAEG</sequence>
<dbReference type="AlphaFoldDB" id="A0A1Z3HV59"/>
<dbReference type="Proteomes" id="UP000191901">
    <property type="component" value="Chromosome"/>
</dbReference>
<gene>
    <name evidence="2" type="ORF">XM38_051480</name>
</gene>
<protein>
    <submittedName>
        <fullName evidence="2">Uncharacterized protein</fullName>
    </submittedName>
</protein>
<keyword evidence="3" id="KW-1185">Reference proteome</keyword>